<dbReference type="RefSeq" id="WP_008600475.1">
    <property type="nucleotide sequence ID" value="NZ_AMRV01000002.1"/>
</dbReference>
<dbReference type="PATRIC" id="fig|1234595.3.peg.950"/>
<evidence type="ECO:0000256" key="1">
    <source>
        <dbReference type="HAMAP-Rule" id="MF_01187"/>
    </source>
</evidence>
<gene>
    <name evidence="2" type="ORF">C725_0949</name>
</gene>
<organism evidence="2 3">
    <name type="scientific">Pacificimonas flava</name>
    <dbReference type="NCBI Taxonomy" id="1234595"/>
    <lineage>
        <taxon>Bacteria</taxon>
        <taxon>Pseudomonadati</taxon>
        <taxon>Pseudomonadota</taxon>
        <taxon>Alphaproteobacteria</taxon>
        <taxon>Sphingomonadales</taxon>
        <taxon>Sphingosinicellaceae</taxon>
        <taxon>Pacificimonas</taxon>
    </lineage>
</organism>
<dbReference type="EMBL" id="AMRV01000002">
    <property type="protein sequence ID" value="EMD83977.1"/>
    <property type="molecule type" value="Genomic_DNA"/>
</dbReference>
<proteinExistence type="inferred from homology"/>
<dbReference type="AlphaFoldDB" id="M2U7J4"/>
<dbReference type="GO" id="GO:0005829">
    <property type="term" value="C:cytosol"/>
    <property type="evidence" value="ECO:0007669"/>
    <property type="project" value="TreeGrafter"/>
</dbReference>
<dbReference type="HAMAP" id="MF_01187">
    <property type="entry name" value="UPF0434"/>
    <property type="match status" value="1"/>
</dbReference>
<name>M2U7J4_9SPHN</name>
<dbReference type="PANTHER" id="PTHR33505:SF4">
    <property type="entry name" value="PROTEIN PREY, MITOCHONDRIAL"/>
    <property type="match status" value="1"/>
</dbReference>
<dbReference type="FunFam" id="2.20.25.10:FF:000002">
    <property type="entry name" value="UPF0434 protein YcaR"/>
    <property type="match status" value="1"/>
</dbReference>
<dbReference type="InterPro" id="IPR005651">
    <property type="entry name" value="Trm112-like"/>
</dbReference>
<dbReference type="SUPFAM" id="SSF158997">
    <property type="entry name" value="Trm112p-like"/>
    <property type="match status" value="1"/>
</dbReference>
<keyword evidence="3" id="KW-1185">Reference proteome</keyword>
<dbReference type="Pfam" id="PF03966">
    <property type="entry name" value="Trm112p"/>
    <property type="match status" value="1"/>
</dbReference>
<dbReference type="Proteomes" id="UP000011717">
    <property type="component" value="Unassembled WGS sequence"/>
</dbReference>
<protein>
    <recommendedName>
        <fullName evidence="1">UPF0434 protein C725_0949</fullName>
    </recommendedName>
</protein>
<accession>M2U7J4</accession>
<evidence type="ECO:0000313" key="2">
    <source>
        <dbReference type="EMBL" id="EMD83977.1"/>
    </source>
</evidence>
<comment type="caution">
    <text evidence="2">The sequence shown here is derived from an EMBL/GenBank/DDBJ whole genome shotgun (WGS) entry which is preliminary data.</text>
</comment>
<dbReference type="Gene3D" id="2.20.25.10">
    <property type="match status" value="1"/>
</dbReference>
<comment type="similarity">
    <text evidence="1">Belongs to the UPF0434 family.</text>
</comment>
<dbReference type="OrthoDB" id="9812205at2"/>
<reference evidence="2 3" key="1">
    <citation type="journal article" date="2013" name="Genome Announc.">
        <title>Draft Genome Sequence of Strain JLT2015T, Belonging to the Family Sphingomonadaceae of the Alphaproteobacteria.</title>
        <authorList>
            <person name="Tang K."/>
            <person name="Liu K."/>
            <person name="Li S."/>
            <person name="Jiao N."/>
        </authorList>
    </citation>
    <scope>NUCLEOTIDE SEQUENCE [LARGE SCALE GENOMIC DNA]</scope>
    <source>
        <strain evidence="2 3">JLT2015</strain>
    </source>
</reference>
<dbReference type="PANTHER" id="PTHR33505">
    <property type="entry name" value="ZGC:162634"/>
    <property type="match status" value="1"/>
</dbReference>
<evidence type="ECO:0000313" key="3">
    <source>
        <dbReference type="Proteomes" id="UP000011717"/>
    </source>
</evidence>
<sequence>MSAEDHETPDEAKTVDPRVLEILVCPVTKQPLSYDRERQELVSKSAGLAYPVRGGIPVMLIEEARRLDEDEAGQTGRFSSPGD</sequence>